<dbReference type="Proteomes" id="UP000886100">
    <property type="component" value="Unassembled WGS sequence"/>
</dbReference>
<organism evidence="2">
    <name type="scientific">Thiolapillus brandeum</name>
    <dbReference type="NCBI Taxonomy" id="1076588"/>
    <lineage>
        <taxon>Bacteria</taxon>
        <taxon>Pseudomonadati</taxon>
        <taxon>Pseudomonadota</taxon>
        <taxon>Gammaproteobacteria</taxon>
        <taxon>Chromatiales</taxon>
        <taxon>Sedimenticolaceae</taxon>
        <taxon>Thiolapillus</taxon>
    </lineage>
</organism>
<gene>
    <name evidence="2" type="ORF">ENJ98_00070</name>
</gene>
<reference evidence="2" key="1">
    <citation type="journal article" date="2020" name="mSystems">
        <title>Genome- and Community-Level Interaction Insights into Carbon Utilization and Element Cycling Functions of Hydrothermarchaeota in Hydrothermal Sediment.</title>
        <authorList>
            <person name="Zhou Z."/>
            <person name="Liu Y."/>
            <person name="Xu W."/>
            <person name="Pan J."/>
            <person name="Luo Z.H."/>
            <person name="Li M."/>
        </authorList>
    </citation>
    <scope>NUCLEOTIDE SEQUENCE [LARGE SCALE GENOMIC DNA]</scope>
    <source>
        <strain evidence="2">HyVt-535</strain>
    </source>
</reference>
<comment type="caution">
    <text evidence="2">The sequence shown here is derived from an EMBL/GenBank/DDBJ whole genome shotgun (WGS) entry which is preliminary data.</text>
</comment>
<keyword evidence="1" id="KW-0175">Coiled coil</keyword>
<feature type="coiled-coil region" evidence="1">
    <location>
        <begin position="33"/>
        <end position="60"/>
    </location>
</feature>
<dbReference type="EMBL" id="DROM01000004">
    <property type="protein sequence ID" value="HHH12609.1"/>
    <property type="molecule type" value="Genomic_DNA"/>
</dbReference>
<evidence type="ECO:0000256" key="1">
    <source>
        <dbReference type="SAM" id="Coils"/>
    </source>
</evidence>
<name>A0A7C5IXK4_9GAMM</name>
<sequence length="71" mass="8212">MKRMIFPQILLLLAACDEPREPRVAPDPWPNEAEALFQEAEALKYELEQRKLEAERLRAQGLDGAPPMPRR</sequence>
<accession>A0A7C5IXK4</accession>
<dbReference type="PROSITE" id="PS51257">
    <property type="entry name" value="PROKAR_LIPOPROTEIN"/>
    <property type="match status" value="1"/>
</dbReference>
<proteinExistence type="predicted"/>
<dbReference type="AlphaFoldDB" id="A0A7C5IXK4"/>
<protein>
    <recommendedName>
        <fullName evidence="3">Lipoprotein</fullName>
    </recommendedName>
</protein>
<evidence type="ECO:0008006" key="3">
    <source>
        <dbReference type="Google" id="ProtNLM"/>
    </source>
</evidence>
<evidence type="ECO:0000313" key="2">
    <source>
        <dbReference type="EMBL" id="HHH12609.1"/>
    </source>
</evidence>